<evidence type="ECO:0000313" key="2">
    <source>
        <dbReference type="Proteomes" id="UP000324800"/>
    </source>
</evidence>
<evidence type="ECO:0000313" key="1">
    <source>
        <dbReference type="EMBL" id="KAA6399657.1"/>
    </source>
</evidence>
<accession>A0A5J4WX67</accession>
<dbReference type="Proteomes" id="UP000324800">
    <property type="component" value="Unassembled WGS sequence"/>
</dbReference>
<dbReference type="AlphaFoldDB" id="A0A5J4WX67"/>
<reference evidence="1 2" key="1">
    <citation type="submission" date="2019-03" db="EMBL/GenBank/DDBJ databases">
        <title>Single cell metagenomics reveals metabolic interactions within the superorganism composed of flagellate Streblomastix strix and complex community of Bacteroidetes bacteria on its surface.</title>
        <authorList>
            <person name="Treitli S.C."/>
            <person name="Kolisko M."/>
            <person name="Husnik F."/>
            <person name="Keeling P."/>
            <person name="Hampl V."/>
        </authorList>
    </citation>
    <scope>NUCLEOTIDE SEQUENCE [LARGE SCALE GENOMIC DNA]</scope>
    <source>
        <strain evidence="1">ST1C</strain>
    </source>
</reference>
<organism evidence="1 2">
    <name type="scientific">Streblomastix strix</name>
    <dbReference type="NCBI Taxonomy" id="222440"/>
    <lineage>
        <taxon>Eukaryota</taxon>
        <taxon>Metamonada</taxon>
        <taxon>Preaxostyla</taxon>
        <taxon>Oxymonadida</taxon>
        <taxon>Streblomastigidae</taxon>
        <taxon>Streblomastix</taxon>
    </lineage>
</organism>
<name>A0A5J4WX67_9EUKA</name>
<dbReference type="EMBL" id="SNRW01000707">
    <property type="protein sequence ID" value="KAA6399657.1"/>
    <property type="molecule type" value="Genomic_DNA"/>
</dbReference>
<proteinExistence type="predicted"/>
<sequence length="68" mass="7689">MENELDVQKYIEQIAHAYAMLIVGTNAVMQLIELANAPRELRGVVSGIILPVDIISEDIIESIRRIWI</sequence>
<comment type="caution">
    <text evidence="1">The sequence shown here is derived from an EMBL/GenBank/DDBJ whole genome shotgun (WGS) entry which is preliminary data.</text>
</comment>
<protein>
    <submittedName>
        <fullName evidence="1">Uncharacterized protein</fullName>
    </submittedName>
</protein>
<gene>
    <name evidence="1" type="ORF">EZS28_004820</name>
</gene>